<reference evidence="1" key="1">
    <citation type="submission" date="2019-03" db="EMBL/GenBank/DDBJ databases">
        <authorList>
            <consortium name="Pathogen Informatics"/>
        </authorList>
    </citation>
    <scope>NUCLEOTIDE SEQUENCE</scope>
    <source>
        <strain evidence="1">Unknown</strain>
    </source>
</reference>
<sequence>MKGFSKQDFSILDFVISCLFMQAITFDEFKEFFYFVIKNNEIENIPIFMWDILDLKKEDISTIYNIIGFVPHSDMSIYDRNAIYGIAVKRFGCVFDKSISDEDAEKSLNENPNILIRFKEVFPFIDLNF</sequence>
<gene>
    <name evidence="1" type="ORF">NCTC4101_01185</name>
</gene>
<accession>A0A486XBM1</accession>
<proteinExistence type="predicted"/>
<evidence type="ECO:0000313" key="1">
    <source>
        <dbReference type="EMBL" id="VGM95784.1"/>
    </source>
</evidence>
<dbReference type="EMBL" id="CAAHDN010000013">
    <property type="protein sequence ID" value="VGM95784.1"/>
    <property type="molecule type" value="Genomic_DNA"/>
</dbReference>
<dbReference type="AlphaFoldDB" id="A0A486XBM1"/>
<protein>
    <submittedName>
        <fullName evidence="1">Uncharacterized protein</fullName>
    </submittedName>
</protein>
<name>A0A486XBM1_9PAST</name>
<organism evidence="1">
    <name type="scientific">uncultured Avibacterium sp</name>
    <dbReference type="NCBI Taxonomy" id="1936169"/>
    <lineage>
        <taxon>Bacteria</taxon>
        <taxon>Pseudomonadati</taxon>
        <taxon>Pseudomonadota</taxon>
        <taxon>Gammaproteobacteria</taxon>
        <taxon>Pasteurellales</taxon>
        <taxon>Pasteurellaceae</taxon>
        <taxon>Avibacterium</taxon>
        <taxon>environmental samples</taxon>
    </lineage>
</organism>